<feature type="compositionally biased region" description="Low complexity" evidence="4">
    <location>
        <begin position="36"/>
        <end position="49"/>
    </location>
</feature>
<protein>
    <submittedName>
        <fullName evidence="8">Pimeloyl-ACP methyl ester carboxylesterase</fullName>
    </submittedName>
</protein>
<dbReference type="EMBL" id="JAUSQX010000001">
    <property type="protein sequence ID" value="MDP9806233.1"/>
    <property type="molecule type" value="Genomic_DNA"/>
</dbReference>
<dbReference type="SUPFAM" id="SSF53474">
    <property type="entry name" value="alpha/beta-Hydrolases"/>
    <property type="match status" value="1"/>
</dbReference>
<gene>
    <name evidence="8" type="ORF">J2S70_000815</name>
</gene>
<evidence type="ECO:0000256" key="2">
    <source>
        <dbReference type="ARBA" id="ARBA00022729"/>
    </source>
</evidence>
<proteinExistence type="inferred from homology"/>
<organism evidence="8 9">
    <name type="scientific">Trueperella bonasi</name>
    <dbReference type="NCBI Taxonomy" id="312286"/>
    <lineage>
        <taxon>Bacteria</taxon>
        <taxon>Bacillati</taxon>
        <taxon>Actinomycetota</taxon>
        <taxon>Actinomycetes</taxon>
        <taxon>Actinomycetales</taxon>
        <taxon>Actinomycetaceae</taxon>
        <taxon>Trueperella</taxon>
    </lineage>
</organism>
<dbReference type="InterPro" id="IPR000073">
    <property type="entry name" value="AB_hydrolase_1"/>
</dbReference>
<dbReference type="InterPro" id="IPR029058">
    <property type="entry name" value="AB_hydrolase_fold"/>
</dbReference>
<dbReference type="Pfam" id="PF08386">
    <property type="entry name" value="Abhydrolase_4"/>
    <property type="match status" value="1"/>
</dbReference>
<sequence>MKLKPIALLAATTLALAACVNTVDVQSRDSEPAPPQSSESPSPSPSVDIDADAVAIDAPMPDIPAGLEKFYNQDLQWFDCDGFECADVTVPMDYENPDGETITIRMKKAEAMGEPIGNLLVNPGGPGGSGQDMASMASAYFSDDILTHFNVIGFDPRGVGDSAPVDCLSDADLAAYLDTSYPDTEEAKAQEQAAVDNLVQGCIDNTGPLLEFVGTREAAQDMDVMRHVLGDPRLYYVGYSYGTTLGGMYAELFPENVGRVILDGAVDDSISGFEQNLAQAKGFEQAFDAFVEHCIADGDCVLGDSLEEARAKLSELFDQVAENPIPAGSRELSETGLFYGVIMPLYDDSAWFALETGFEEVINDGTGEMFLMMFDLYMSREGDSFSSNMTEANWAINCADTHVTGDVADWEAKAEQLTEEAPIFGKVMGYSQYMCSIMPGGEDGPLGPFVAADSEPIVVVGTTGDPATPYEWSEAFADNMENSVFVTWEGEGHTAYGRAGDCINGALDAFLLRGEVPEDGLTCGADE</sequence>
<evidence type="ECO:0000256" key="1">
    <source>
        <dbReference type="ARBA" id="ARBA00010088"/>
    </source>
</evidence>
<dbReference type="InterPro" id="IPR013595">
    <property type="entry name" value="Pept_S33_TAP-like_C"/>
</dbReference>
<evidence type="ECO:0000256" key="3">
    <source>
        <dbReference type="ARBA" id="ARBA00022801"/>
    </source>
</evidence>
<keyword evidence="9" id="KW-1185">Reference proteome</keyword>
<evidence type="ECO:0000256" key="4">
    <source>
        <dbReference type="SAM" id="MobiDB-lite"/>
    </source>
</evidence>
<evidence type="ECO:0000256" key="5">
    <source>
        <dbReference type="SAM" id="SignalP"/>
    </source>
</evidence>
<reference evidence="8 9" key="1">
    <citation type="submission" date="2023-07" db="EMBL/GenBank/DDBJ databases">
        <title>Sequencing the genomes of 1000 actinobacteria strains.</title>
        <authorList>
            <person name="Klenk H.-P."/>
        </authorList>
    </citation>
    <scope>NUCLEOTIDE SEQUENCE [LARGE SCALE GENOMIC DNA]</scope>
    <source>
        <strain evidence="8 9">DSM 17163</strain>
    </source>
</reference>
<evidence type="ECO:0000259" key="7">
    <source>
        <dbReference type="Pfam" id="PF08386"/>
    </source>
</evidence>
<keyword evidence="2 5" id="KW-0732">Signal</keyword>
<dbReference type="Gene3D" id="3.40.50.1820">
    <property type="entry name" value="alpha/beta hydrolase"/>
    <property type="match status" value="1"/>
</dbReference>
<dbReference type="Proteomes" id="UP001243212">
    <property type="component" value="Unassembled WGS sequence"/>
</dbReference>
<comment type="caution">
    <text evidence="8">The sequence shown here is derived from an EMBL/GenBank/DDBJ whole genome shotgun (WGS) entry which is preliminary data.</text>
</comment>
<feature type="domain" description="AB hydrolase-1" evidence="6">
    <location>
        <begin position="119"/>
        <end position="304"/>
    </location>
</feature>
<feature type="domain" description="Peptidase S33 tripeptidyl aminopeptidase-like C-terminal" evidence="7">
    <location>
        <begin position="422"/>
        <end position="523"/>
    </location>
</feature>
<dbReference type="Pfam" id="PF00561">
    <property type="entry name" value="Abhydrolase_1"/>
    <property type="match status" value="1"/>
</dbReference>
<evidence type="ECO:0000313" key="8">
    <source>
        <dbReference type="EMBL" id="MDP9806233.1"/>
    </source>
</evidence>
<dbReference type="PANTHER" id="PTHR43248:SF29">
    <property type="entry name" value="TRIPEPTIDYL AMINOPEPTIDASE"/>
    <property type="match status" value="1"/>
</dbReference>
<evidence type="ECO:0000313" key="9">
    <source>
        <dbReference type="Proteomes" id="UP001243212"/>
    </source>
</evidence>
<feature type="region of interest" description="Disordered" evidence="4">
    <location>
        <begin position="26"/>
        <end position="49"/>
    </location>
</feature>
<dbReference type="PROSITE" id="PS51257">
    <property type="entry name" value="PROKAR_LIPOPROTEIN"/>
    <property type="match status" value="1"/>
</dbReference>
<dbReference type="RefSeq" id="WP_307682465.1">
    <property type="nucleotide sequence ID" value="NZ_JAUSQX010000001.1"/>
</dbReference>
<dbReference type="PANTHER" id="PTHR43248">
    <property type="entry name" value="2-SUCCINYL-6-HYDROXY-2,4-CYCLOHEXADIENE-1-CARBOXYLATE SYNTHASE"/>
    <property type="match status" value="1"/>
</dbReference>
<accession>A0ABT9NGW5</accession>
<feature type="signal peptide" evidence="5">
    <location>
        <begin position="1"/>
        <end position="17"/>
    </location>
</feature>
<feature type="chain" id="PRO_5045762683" evidence="5">
    <location>
        <begin position="18"/>
        <end position="527"/>
    </location>
</feature>
<evidence type="ECO:0000259" key="6">
    <source>
        <dbReference type="Pfam" id="PF00561"/>
    </source>
</evidence>
<keyword evidence="3" id="KW-0378">Hydrolase</keyword>
<comment type="similarity">
    <text evidence="1">Belongs to the peptidase S33 family.</text>
</comment>
<dbReference type="InterPro" id="IPR051601">
    <property type="entry name" value="Serine_prot/Carboxylest_S33"/>
</dbReference>
<name>A0ABT9NGW5_9ACTO</name>